<evidence type="ECO:0000256" key="3">
    <source>
        <dbReference type="ARBA" id="ARBA00023270"/>
    </source>
</evidence>
<dbReference type="GO" id="GO:0008840">
    <property type="term" value="F:4-hydroxy-tetrahydrodipicolinate synthase activity"/>
    <property type="evidence" value="ECO:0007669"/>
    <property type="project" value="TreeGrafter"/>
</dbReference>
<organism evidence="7 8">
    <name type="scientific">Candidatus Merdivicinus excrementipullorum</name>
    <dbReference type="NCBI Taxonomy" id="2840867"/>
    <lineage>
        <taxon>Bacteria</taxon>
        <taxon>Bacillati</taxon>
        <taxon>Bacillota</taxon>
        <taxon>Clostridia</taxon>
        <taxon>Eubacteriales</taxon>
        <taxon>Oscillospiraceae</taxon>
        <taxon>Oscillospiraceae incertae sedis</taxon>
        <taxon>Candidatus Merdivicinus</taxon>
    </lineage>
</organism>
<proteinExistence type="inferred from homology"/>
<reference evidence="7" key="2">
    <citation type="journal article" date="2021" name="PeerJ">
        <title>Extensive microbial diversity within the chicken gut microbiome revealed by metagenomics and culture.</title>
        <authorList>
            <person name="Gilroy R."/>
            <person name="Ravi A."/>
            <person name="Getino M."/>
            <person name="Pursley I."/>
            <person name="Horton D.L."/>
            <person name="Alikhan N.F."/>
            <person name="Baker D."/>
            <person name="Gharbi K."/>
            <person name="Hall N."/>
            <person name="Watson M."/>
            <person name="Adriaenssens E.M."/>
            <person name="Foster-Nyarko E."/>
            <person name="Jarju S."/>
            <person name="Secka A."/>
            <person name="Antonio M."/>
            <person name="Oren A."/>
            <person name="Chaudhuri R.R."/>
            <person name="La Ragione R."/>
            <person name="Hildebrand F."/>
            <person name="Pallen M.J."/>
        </authorList>
    </citation>
    <scope>NUCLEOTIDE SEQUENCE</scope>
    <source>
        <strain evidence="7">CHK199-13235</strain>
    </source>
</reference>
<keyword evidence="2 4" id="KW-0456">Lyase</keyword>
<dbReference type="SUPFAM" id="SSF51569">
    <property type="entry name" value="Aldolase"/>
    <property type="match status" value="1"/>
</dbReference>
<dbReference type="CDD" id="cd00408">
    <property type="entry name" value="DHDPS-like"/>
    <property type="match status" value="1"/>
</dbReference>
<dbReference type="InterPro" id="IPR020625">
    <property type="entry name" value="Schiff_base-form_aldolases_AS"/>
</dbReference>
<feature type="active site" description="Schiff-base intermediate with substrate" evidence="5">
    <location>
        <position position="163"/>
    </location>
</feature>
<dbReference type="Pfam" id="PF00701">
    <property type="entry name" value="DHDPS"/>
    <property type="match status" value="1"/>
</dbReference>
<gene>
    <name evidence="7" type="ORF">IAB51_00850</name>
</gene>
<evidence type="ECO:0000313" key="7">
    <source>
        <dbReference type="EMBL" id="HIS75334.1"/>
    </source>
</evidence>
<dbReference type="EMBL" id="DVJP01000010">
    <property type="protein sequence ID" value="HIS75334.1"/>
    <property type="molecule type" value="Genomic_DNA"/>
</dbReference>
<name>A0A9D1FKF5_9FIRM</name>
<accession>A0A9D1FKF5</accession>
<dbReference type="SMART" id="SM01130">
    <property type="entry name" value="DHDPS"/>
    <property type="match status" value="1"/>
</dbReference>
<evidence type="ECO:0000256" key="2">
    <source>
        <dbReference type="ARBA" id="ARBA00023239"/>
    </source>
</evidence>
<dbReference type="AlphaFoldDB" id="A0A9D1FKF5"/>
<evidence type="ECO:0000256" key="6">
    <source>
        <dbReference type="PIRSR" id="PIRSR001365-2"/>
    </source>
</evidence>
<feature type="binding site" evidence="6">
    <location>
        <position position="208"/>
    </location>
    <ligand>
        <name>pyruvate</name>
        <dbReference type="ChEBI" id="CHEBI:15361"/>
    </ligand>
</feature>
<dbReference type="PANTHER" id="PTHR12128:SF66">
    <property type="entry name" value="4-HYDROXY-2-OXOGLUTARATE ALDOLASE, MITOCHONDRIAL"/>
    <property type="match status" value="1"/>
</dbReference>
<reference evidence="7" key="1">
    <citation type="submission" date="2020-10" db="EMBL/GenBank/DDBJ databases">
        <authorList>
            <person name="Gilroy R."/>
        </authorList>
    </citation>
    <scope>NUCLEOTIDE SEQUENCE</scope>
    <source>
        <strain evidence="7">CHK199-13235</strain>
    </source>
</reference>
<dbReference type="InterPro" id="IPR002220">
    <property type="entry name" value="DapA-like"/>
</dbReference>
<dbReference type="PIRSF" id="PIRSF001365">
    <property type="entry name" value="DHDPS"/>
    <property type="match status" value="1"/>
</dbReference>
<feature type="binding site" evidence="6">
    <location>
        <position position="47"/>
    </location>
    <ligand>
        <name>pyruvate</name>
        <dbReference type="ChEBI" id="CHEBI:15361"/>
    </ligand>
</feature>
<evidence type="ECO:0000256" key="4">
    <source>
        <dbReference type="PIRNR" id="PIRNR001365"/>
    </source>
</evidence>
<keyword evidence="3" id="KW-0704">Schiff base</keyword>
<dbReference type="InterPro" id="IPR013785">
    <property type="entry name" value="Aldolase_TIM"/>
</dbReference>
<dbReference type="PROSITE" id="PS00666">
    <property type="entry name" value="DHDPS_2"/>
    <property type="match status" value="1"/>
</dbReference>
<dbReference type="PANTHER" id="PTHR12128">
    <property type="entry name" value="DIHYDRODIPICOLINATE SYNTHASE"/>
    <property type="match status" value="1"/>
</dbReference>
<sequence>MKQPCNLVAVTVTPFKQACHPDFELIAGQTEKLSRKDIDAIFPCASTGEFVRISAEEKIEILRTVSQCNIGQKRLIAGACDASEDGVIQFLKAAKRYAYKACVVCPPYYYGLSQDDVLRFYQLVCEAAEGMPIIAYHVPFFTTGIELDTLCRLLEIHNLVGIKDSSANMKRIAHTCNIVRQERPAFAVYTGTDDCLLPALCAGCTGSMTALGASMPDIIRAIYQAFYRKDLDCAMSLQQLILPILREADRFPFPMGYKLLAEAVGWEVGNIEWEKYSGAQDTLERMKKLLQIMKDETFYKG</sequence>
<evidence type="ECO:0000313" key="8">
    <source>
        <dbReference type="Proteomes" id="UP000824002"/>
    </source>
</evidence>
<evidence type="ECO:0000256" key="1">
    <source>
        <dbReference type="ARBA" id="ARBA00007592"/>
    </source>
</evidence>
<dbReference type="GO" id="GO:0044281">
    <property type="term" value="P:small molecule metabolic process"/>
    <property type="evidence" value="ECO:0007669"/>
    <property type="project" value="UniProtKB-ARBA"/>
</dbReference>
<dbReference type="Proteomes" id="UP000824002">
    <property type="component" value="Unassembled WGS sequence"/>
</dbReference>
<evidence type="ECO:0000256" key="5">
    <source>
        <dbReference type="PIRSR" id="PIRSR001365-1"/>
    </source>
</evidence>
<protein>
    <submittedName>
        <fullName evidence="7">Dihydrodipicolinate synthase family protein</fullName>
    </submittedName>
</protein>
<comment type="caution">
    <text evidence="7">The sequence shown here is derived from an EMBL/GenBank/DDBJ whole genome shotgun (WGS) entry which is preliminary data.</text>
</comment>
<feature type="active site" description="Proton donor/acceptor" evidence="5">
    <location>
        <position position="136"/>
    </location>
</feature>
<dbReference type="GO" id="GO:0005829">
    <property type="term" value="C:cytosol"/>
    <property type="evidence" value="ECO:0007669"/>
    <property type="project" value="TreeGrafter"/>
</dbReference>
<dbReference type="Gene3D" id="3.20.20.70">
    <property type="entry name" value="Aldolase class I"/>
    <property type="match status" value="1"/>
</dbReference>
<comment type="similarity">
    <text evidence="1 4">Belongs to the DapA family.</text>
</comment>